<dbReference type="PANTHER" id="PTHR30363">
    <property type="entry name" value="HTH-TYPE TRANSCRIPTIONAL REGULATOR SRLR-RELATED"/>
    <property type="match status" value="1"/>
</dbReference>
<comment type="caution">
    <text evidence="8">The sequence shown here is derived from an EMBL/GenBank/DDBJ whole genome shotgun (WGS) entry which is preliminary data.</text>
</comment>
<evidence type="ECO:0000256" key="3">
    <source>
        <dbReference type="ARBA" id="ARBA00023015"/>
    </source>
</evidence>
<keyword evidence="3" id="KW-0805">Transcription regulation</keyword>
<accession>A0ABS9MJE3</accession>
<dbReference type="Pfam" id="PF00455">
    <property type="entry name" value="DeoRC"/>
    <property type="match status" value="1"/>
</dbReference>
<keyword evidence="4 8" id="KW-0238">DNA-binding</keyword>
<dbReference type="PROSITE" id="PS51000">
    <property type="entry name" value="HTH_DEOR_2"/>
    <property type="match status" value="1"/>
</dbReference>
<dbReference type="InterPro" id="IPR001034">
    <property type="entry name" value="DeoR_HTH"/>
</dbReference>
<dbReference type="InterPro" id="IPR014036">
    <property type="entry name" value="DeoR-like_C"/>
</dbReference>
<dbReference type="Pfam" id="PF08220">
    <property type="entry name" value="HTH_DeoR"/>
    <property type="match status" value="1"/>
</dbReference>
<dbReference type="InterPro" id="IPR037171">
    <property type="entry name" value="NagB/RpiA_transferase-like"/>
</dbReference>
<dbReference type="InterPro" id="IPR050313">
    <property type="entry name" value="Carb_Metab_HTH_regulators"/>
</dbReference>
<dbReference type="InterPro" id="IPR018356">
    <property type="entry name" value="Tscrpt_reg_HTH_DeoR_CS"/>
</dbReference>
<dbReference type="EMBL" id="JAKNHQ010000009">
    <property type="protein sequence ID" value="MCG4610928.1"/>
    <property type="molecule type" value="Genomic_DNA"/>
</dbReference>
<keyword evidence="9" id="KW-1185">Reference proteome</keyword>
<feature type="domain" description="HTH deoR-type" evidence="7">
    <location>
        <begin position="1"/>
        <end position="56"/>
    </location>
</feature>
<evidence type="ECO:0000313" key="8">
    <source>
        <dbReference type="EMBL" id="MCG4610928.1"/>
    </source>
</evidence>
<evidence type="ECO:0000313" key="9">
    <source>
        <dbReference type="Proteomes" id="UP001298681"/>
    </source>
</evidence>
<dbReference type="GO" id="GO:0003677">
    <property type="term" value="F:DNA binding"/>
    <property type="evidence" value="ECO:0007669"/>
    <property type="project" value="UniProtKB-KW"/>
</dbReference>
<evidence type="ECO:0000256" key="2">
    <source>
        <dbReference type="ARBA" id="ARBA00022491"/>
    </source>
</evidence>
<dbReference type="Proteomes" id="UP001298681">
    <property type="component" value="Unassembled WGS sequence"/>
</dbReference>
<evidence type="ECO:0000256" key="4">
    <source>
        <dbReference type="ARBA" id="ARBA00023125"/>
    </source>
</evidence>
<dbReference type="Gene3D" id="1.10.10.10">
    <property type="entry name" value="Winged helix-like DNA-binding domain superfamily/Winged helix DNA-binding domain"/>
    <property type="match status" value="1"/>
</dbReference>
<keyword evidence="2" id="KW-0678">Repressor</keyword>
<dbReference type="SMART" id="SM01134">
    <property type="entry name" value="DeoRC"/>
    <property type="match status" value="1"/>
</dbReference>
<dbReference type="InterPro" id="IPR036390">
    <property type="entry name" value="WH_DNA-bd_sf"/>
</dbReference>
<proteinExistence type="predicted"/>
<reference evidence="8 9" key="1">
    <citation type="submission" date="2022-01" db="EMBL/GenBank/DDBJ databases">
        <title>Collection of gut derived symbiotic bacterial strains cultured from healthy donors.</title>
        <authorList>
            <person name="Lin H."/>
            <person name="Kohout C."/>
            <person name="Waligurski E."/>
            <person name="Pamer E.G."/>
        </authorList>
    </citation>
    <scope>NUCLEOTIDE SEQUENCE [LARGE SCALE GENOMIC DNA]</scope>
    <source>
        <strain evidence="8 9">DFI.7.58</strain>
    </source>
</reference>
<dbReference type="Gene3D" id="3.40.50.1360">
    <property type="match status" value="1"/>
</dbReference>
<dbReference type="SUPFAM" id="SSF46785">
    <property type="entry name" value="Winged helix' DNA-binding domain"/>
    <property type="match status" value="1"/>
</dbReference>
<sequence>MIERHVKMIELVAERGEIETGQLARLLNTSEVTVRNDLNTLSKKGILARRRGYATLPNPDDTNYHMALHYEAKLKIAAAAAQRVRDGETIIVGTGSTCAMFAAQVAETRRNVTILTNSAYVAANLCKEPDGRIILLGGSYQKHSQCMVGPLVKRCLQDFHVNTAFVGADGFTVAGGFFGVDMERAEALREMVHCADRICMLLDGSKLGKSGTVSFLSTSSVSELITDASADSEICEGLRKRNVQVTVV</sequence>
<name>A0ABS9MJE3_9FIRM</name>
<dbReference type="SMART" id="SM00420">
    <property type="entry name" value="HTH_DEOR"/>
    <property type="match status" value="1"/>
</dbReference>
<dbReference type="RefSeq" id="WP_191441947.1">
    <property type="nucleotide sequence ID" value="NZ_JAKNHQ010000009.1"/>
</dbReference>
<comment type="function">
    <text evidence="6">Repressor of the lactose catabolism operon. Galactose-6-phosphate is the inducer.</text>
</comment>
<organism evidence="8 9">
    <name type="scientific">Anaeromassilibacillus senegalensis</name>
    <dbReference type="NCBI Taxonomy" id="1673717"/>
    <lineage>
        <taxon>Bacteria</taxon>
        <taxon>Bacillati</taxon>
        <taxon>Bacillota</taxon>
        <taxon>Clostridia</taxon>
        <taxon>Eubacteriales</taxon>
        <taxon>Acutalibacteraceae</taxon>
        <taxon>Anaeromassilibacillus</taxon>
    </lineage>
</organism>
<gene>
    <name evidence="8" type="ORF">L0P57_08270</name>
</gene>
<dbReference type="PANTHER" id="PTHR30363:SF4">
    <property type="entry name" value="GLYCEROL-3-PHOSPHATE REGULON REPRESSOR"/>
    <property type="match status" value="1"/>
</dbReference>
<evidence type="ECO:0000256" key="1">
    <source>
        <dbReference type="ARBA" id="ARBA00021390"/>
    </source>
</evidence>
<evidence type="ECO:0000259" key="7">
    <source>
        <dbReference type="PROSITE" id="PS51000"/>
    </source>
</evidence>
<keyword evidence="5" id="KW-0804">Transcription</keyword>
<dbReference type="SUPFAM" id="SSF100950">
    <property type="entry name" value="NagB/RpiA/CoA transferase-like"/>
    <property type="match status" value="1"/>
</dbReference>
<dbReference type="PROSITE" id="PS00894">
    <property type="entry name" value="HTH_DEOR_1"/>
    <property type="match status" value="1"/>
</dbReference>
<protein>
    <recommendedName>
        <fullName evidence="1">Lactose phosphotransferase system repressor</fullName>
    </recommendedName>
</protein>
<dbReference type="InterPro" id="IPR036388">
    <property type="entry name" value="WH-like_DNA-bd_sf"/>
</dbReference>
<evidence type="ECO:0000256" key="5">
    <source>
        <dbReference type="ARBA" id="ARBA00023163"/>
    </source>
</evidence>
<evidence type="ECO:0000256" key="6">
    <source>
        <dbReference type="ARBA" id="ARBA00024937"/>
    </source>
</evidence>